<evidence type="ECO:0000313" key="2">
    <source>
        <dbReference type="Proteomes" id="UP000030687"/>
    </source>
</evidence>
<dbReference type="KEGG" id="cic:CICLE_v10011250mg"/>
<dbReference type="Gramene" id="ESR43273">
    <property type="protein sequence ID" value="ESR43273"/>
    <property type="gene ID" value="CICLE_v10011250mg"/>
</dbReference>
<dbReference type="PANTHER" id="PTHR34560:SF1">
    <property type="entry name" value="START DOMAIN-CONTAINING PROTEIN"/>
    <property type="match status" value="1"/>
</dbReference>
<gene>
    <name evidence="1" type="ORF">CICLE_v10011250mg</name>
</gene>
<protein>
    <recommendedName>
        <fullName evidence="3">START domain-containing protein</fullName>
    </recommendedName>
</protein>
<sequence>MEKKPKIAQYRERLDNTLASPELTSEETLKMLVKNQLMHSSLDGNEGCSENVVERKTAEISSFLGMLRSASVKDKEVSKTSEASHGEWKLKQDTEEFRVMYREGPHGTPFHSLLVEGYVEAPLDVCLCVSWESALYTKWWPQYIFPQFKIITSNCLKKIRVGEQISLVRVKVPWPLSCREGLVHYFSFDYFQDGLVVVLINSISDLKSIDKSTHGFTSDGIPEAKDVVRVDLVGGFALQKVTEERSYFRTIANMDIKLDFVPPSLINFISRQLIGNGFKLYQKAVVSVSTYNEDYRRPLEGPLYFRIREALYSTEESEEPMKAEELKNGARILPEEHFTKAVECGPNKMEQMLYNVTHDGDSSENNAQVTDINVVSEIEEEESGETTLVEKDNNSIHQSLTDDVPKYCNSESLQNDTQVAGISVVGEIEEEEIEGSICSDENDKDMSRHLNDEIPDKSHVNMRKKISISPGVEQALETLETAISMVREYGFNSQKSIQMLRYAKRKSQMLSYPKRKSQRTIFRNPGKASEFKTAGVQGQILT</sequence>
<dbReference type="Proteomes" id="UP000030687">
    <property type="component" value="Unassembled WGS sequence"/>
</dbReference>
<dbReference type="EMBL" id="KI536861">
    <property type="protein sequence ID" value="ESR43273.1"/>
    <property type="molecule type" value="Genomic_DNA"/>
</dbReference>
<organism evidence="1 2">
    <name type="scientific">Citrus clementina</name>
    <name type="common">Clementine</name>
    <name type="synonym">Citrus deliciosa x Citrus sinensis</name>
    <dbReference type="NCBI Taxonomy" id="85681"/>
    <lineage>
        <taxon>Eukaryota</taxon>
        <taxon>Viridiplantae</taxon>
        <taxon>Streptophyta</taxon>
        <taxon>Embryophyta</taxon>
        <taxon>Tracheophyta</taxon>
        <taxon>Spermatophyta</taxon>
        <taxon>Magnoliopsida</taxon>
        <taxon>eudicotyledons</taxon>
        <taxon>Gunneridae</taxon>
        <taxon>Pentapetalae</taxon>
        <taxon>rosids</taxon>
        <taxon>malvids</taxon>
        <taxon>Sapindales</taxon>
        <taxon>Rutaceae</taxon>
        <taxon>Aurantioideae</taxon>
        <taxon>Citrus</taxon>
    </lineage>
</organism>
<dbReference type="SUPFAM" id="SSF55961">
    <property type="entry name" value="Bet v1-like"/>
    <property type="match status" value="1"/>
</dbReference>
<keyword evidence="2" id="KW-1185">Reference proteome</keyword>
<evidence type="ECO:0000313" key="1">
    <source>
        <dbReference type="EMBL" id="ESR43273.1"/>
    </source>
</evidence>
<reference evidence="1 2" key="1">
    <citation type="submission" date="2013-10" db="EMBL/GenBank/DDBJ databases">
        <authorList>
            <consortium name="International Citrus Genome Consortium"/>
            <person name="Jenkins J."/>
            <person name="Schmutz J."/>
            <person name="Prochnik S."/>
            <person name="Rokhsar D."/>
            <person name="Gmitter F."/>
            <person name="Ollitrault P."/>
            <person name="Machado M."/>
            <person name="Talon M."/>
            <person name="Wincker P."/>
            <person name="Jaillon O."/>
            <person name="Morgante M."/>
        </authorList>
    </citation>
    <scope>NUCLEOTIDE SEQUENCE</scope>
    <source>
        <strain evidence="2">cv. Clemenules</strain>
    </source>
</reference>
<name>V4S720_CITCL</name>
<accession>V4S720</accession>
<evidence type="ECO:0008006" key="3">
    <source>
        <dbReference type="Google" id="ProtNLM"/>
    </source>
</evidence>
<dbReference type="AlphaFoldDB" id="V4S720"/>
<dbReference type="PANTHER" id="PTHR34560">
    <property type="entry name" value="POLYKETIDE CYCLASE/DEHYDRASE/LIPID TRANSPORT SUPERFAMILY PROTEIN"/>
    <property type="match status" value="1"/>
</dbReference>
<dbReference type="Gene3D" id="3.30.530.20">
    <property type="match status" value="1"/>
</dbReference>
<proteinExistence type="predicted"/>
<dbReference type="InterPro" id="IPR023393">
    <property type="entry name" value="START-like_dom_sf"/>
</dbReference>